<dbReference type="Gene3D" id="3.10.129.10">
    <property type="entry name" value="Hotdog Thioesterase"/>
    <property type="match status" value="2"/>
</dbReference>
<proteinExistence type="predicted"/>
<evidence type="ECO:0000313" key="3">
    <source>
        <dbReference type="Proteomes" id="UP001336020"/>
    </source>
</evidence>
<protein>
    <submittedName>
        <fullName evidence="2">PaaI family thioesterase</fullName>
        <ecNumber evidence="2">3.1.2.-</ecNumber>
    </submittedName>
</protein>
<dbReference type="InterPro" id="IPR029069">
    <property type="entry name" value="HotDog_dom_sf"/>
</dbReference>
<dbReference type="EC" id="3.1.2.-" evidence="2"/>
<sequence>MSADNTFTSDFGIKSLQVSRDRAIMGATVTEKLCNPAGTASLGFLTTLVDIVASSPALVVGSPDWTATQDLSIHAAGFLRPGPIAIDAKLIRVGKKTILVETDVYDTHGVTDLREIANSIDTPGTSGLTLAARGLVTFVRLPRSAATHGDVASYTPEQWVGTIREYPPVPIDDDVFSRLNLHEVDAANGEFELDLTAFVANSIGTIQGGAQALLAEAAAHAMRPGLVATDVQVHYLAQVKKGPARSHGTVVRDADDHSVIKVALVDSGADDKLLTLLTITLQRPPR</sequence>
<dbReference type="CDD" id="cd03443">
    <property type="entry name" value="PaaI_thioesterase"/>
    <property type="match status" value="1"/>
</dbReference>
<dbReference type="PANTHER" id="PTHR21660:SF1">
    <property type="entry name" value="ACYL-COENZYME A THIOESTERASE 13"/>
    <property type="match status" value="1"/>
</dbReference>
<keyword evidence="3" id="KW-1185">Reference proteome</keyword>
<dbReference type="PANTHER" id="PTHR21660">
    <property type="entry name" value="THIOESTERASE SUPERFAMILY MEMBER-RELATED"/>
    <property type="match status" value="1"/>
</dbReference>
<dbReference type="EMBL" id="JAUTXY010000012">
    <property type="protein sequence ID" value="MEE2060373.1"/>
    <property type="molecule type" value="Genomic_DNA"/>
</dbReference>
<dbReference type="InterPro" id="IPR039298">
    <property type="entry name" value="ACOT13"/>
</dbReference>
<evidence type="ECO:0000256" key="1">
    <source>
        <dbReference type="ARBA" id="ARBA00022801"/>
    </source>
</evidence>
<accession>A0ABU7LFR1</accession>
<organism evidence="2 3">
    <name type="scientific">Rhodococcus artemisiae</name>
    <dbReference type="NCBI Taxonomy" id="714159"/>
    <lineage>
        <taxon>Bacteria</taxon>
        <taxon>Bacillati</taxon>
        <taxon>Actinomycetota</taxon>
        <taxon>Actinomycetes</taxon>
        <taxon>Mycobacteriales</taxon>
        <taxon>Nocardiaceae</taxon>
        <taxon>Rhodococcus</taxon>
    </lineage>
</organism>
<name>A0ABU7LFR1_9NOCA</name>
<dbReference type="GO" id="GO:0016787">
    <property type="term" value="F:hydrolase activity"/>
    <property type="evidence" value="ECO:0007669"/>
    <property type="project" value="UniProtKB-KW"/>
</dbReference>
<gene>
    <name evidence="2" type="ORF">Q7514_22890</name>
</gene>
<dbReference type="Proteomes" id="UP001336020">
    <property type="component" value="Unassembled WGS sequence"/>
</dbReference>
<keyword evidence="1 2" id="KW-0378">Hydrolase</keyword>
<evidence type="ECO:0000313" key="2">
    <source>
        <dbReference type="EMBL" id="MEE2060373.1"/>
    </source>
</evidence>
<comment type="caution">
    <text evidence="2">The sequence shown here is derived from an EMBL/GenBank/DDBJ whole genome shotgun (WGS) entry which is preliminary data.</text>
</comment>
<reference evidence="2 3" key="1">
    <citation type="submission" date="2023-07" db="EMBL/GenBank/DDBJ databases">
        <authorList>
            <person name="Girao M."/>
            <person name="Carvalho M.F."/>
        </authorList>
    </citation>
    <scope>NUCLEOTIDE SEQUENCE [LARGE SCALE GENOMIC DNA]</scope>
    <source>
        <strain evidence="2 3">YIM65754</strain>
    </source>
</reference>
<dbReference type="SUPFAM" id="SSF54637">
    <property type="entry name" value="Thioesterase/thiol ester dehydrase-isomerase"/>
    <property type="match status" value="2"/>
</dbReference>